<dbReference type="RefSeq" id="WP_015182612.1">
    <property type="nucleotide sequence ID" value="NC_019738.1"/>
</dbReference>
<dbReference type="EMBL" id="CP003630">
    <property type="protein sequence ID" value="AFZ18463.1"/>
    <property type="molecule type" value="Genomic_DNA"/>
</dbReference>
<gene>
    <name evidence="2" type="ORF">Mic7113_2676</name>
</gene>
<dbReference type="Proteomes" id="UP000010471">
    <property type="component" value="Chromosome"/>
</dbReference>
<keyword evidence="1" id="KW-1133">Transmembrane helix</keyword>
<accession>K9WE00</accession>
<proteinExistence type="predicted"/>
<dbReference type="HOGENOM" id="CLU_2936484_0_0_3"/>
<evidence type="ECO:0000313" key="2">
    <source>
        <dbReference type="EMBL" id="AFZ18463.1"/>
    </source>
</evidence>
<reference evidence="2 3" key="1">
    <citation type="submission" date="2012-06" db="EMBL/GenBank/DDBJ databases">
        <title>Finished chromosome of genome of Microcoleus sp. PCC 7113.</title>
        <authorList>
            <consortium name="US DOE Joint Genome Institute"/>
            <person name="Gugger M."/>
            <person name="Coursin T."/>
            <person name="Rippka R."/>
            <person name="Tandeau De Marsac N."/>
            <person name="Huntemann M."/>
            <person name="Wei C.-L."/>
            <person name="Han J."/>
            <person name="Detter J.C."/>
            <person name="Han C."/>
            <person name="Tapia R."/>
            <person name="Chen A."/>
            <person name="Kyrpides N."/>
            <person name="Mavromatis K."/>
            <person name="Markowitz V."/>
            <person name="Szeto E."/>
            <person name="Ivanova N."/>
            <person name="Pagani I."/>
            <person name="Pati A."/>
            <person name="Goodwin L."/>
            <person name="Nordberg H.P."/>
            <person name="Cantor M.N."/>
            <person name="Hua S.X."/>
            <person name="Woyke T."/>
            <person name="Kerfeld C.A."/>
        </authorList>
    </citation>
    <scope>NUCLEOTIDE SEQUENCE [LARGE SCALE GENOMIC DNA]</scope>
    <source>
        <strain evidence="2 3">PCC 7113</strain>
    </source>
</reference>
<sequence length="60" mass="6270">MKKSDTFLNLVFWVIAGATFATGAVVFSPRADREPERAAVVQPVAPIALDGSSSSMGTSN</sequence>
<evidence type="ECO:0000313" key="3">
    <source>
        <dbReference type="Proteomes" id="UP000010471"/>
    </source>
</evidence>
<keyword evidence="1" id="KW-0812">Transmembrane</keyword>
<evidence type="ECO:0000256" key="1">
    <source>
        <dbReference type="SAM" id="Phobius"/>
    </source>
</evidence>
<keyword evidence="3" id="KW-1185">Reference proteome</keyword>
<protein>
    <submittedName>
        <fullName evidence="2">Uncharacterized protein</fullName>
    </submittedName>
</protein>
<feature type="transmembrane region" description="Helical" evidence="1">
    <location>
        <begin position="6"/>
        <end position="27"/>
    </location>
</feature>
<organism evidence="2 3">
    <name type="scientific">Allocoleopsis franciscana PCC 7113</name>
    <dbReference type="NCBI Taxonomy" id="1173027"/>
    <lineage>
        <taxon>Bacteria</taxon>
        <taxon>Bacillati</taxon>
        <taxon>Cyanobacteriota</taxon>
        <taxon>Cyanophyceae</taxon>
        <taxon>Coleofasciculales</taxon>
        <taxon>Coleofasciculaceae</taxon>
        <taxon>Allocoleopsis</taxon>
        <taxon>Allocoleopsis franciscana</taxon>
    </lineage>
</organism>
<dbReference type="AlphaFoldDB" id="K9WE00"/>
<keyword evidence="1" id="KW-0472">Membrane</keyword>
<name>K9WE00_9CYAN</name>
<dbReference type="KEGG" id="mic:Mic7113_2676"/>